<protein>
    <recommendedName>
        <fullName evidence="2">M23ase beta-sheet core domain-containing protein</fullName>
    </recommendedName>
</protein>
<feature type="transmembrane region" description="Helical" evidence="1">
    <location>
        <begin position="770"/>
        <end position="795"/>
    </location>
</feature>
<dbReference type="InterPro" id="IPR016047">
    <property type="entry name" value="M23ase_b-sheet_dom"/>
</dbReference>
<dbReference type="InterPro" id="IPR011055">
    <property type="entry name" value="Dup_hybrid_motif"/>
</dbReference>
<dbReference type="AlphaFoldDB" id="A0A1G1VN64"/>
<sequence>MAADRQAPVTKPPAEQPVEARLQNYVNLRQTLASEIGRQAALLAKPFISIENLPDLLETASQTVSQRSIKFLPKKTALTREDIQGALTTAFEELARKQDWLDETLPRKRREELVAGVAATIAAEIPQASLQDALAQREEYRKAAQATLEDQEVVSAAVQADLEQKIDKQTAGKVAQEVTENLDRKALHLGASPTPAVAAAVDLAIERHAPDLSPEEHAAVASTVLQGEGGKKLQSRYGAVGEASDDIKAIFDKHKTFSRVVRKEVEKDVVLSIADESQDRKPSVVHLKAPLRLGKNHDIEVRKLELHNRTREADPNLPQNSAMPLFRYGARIAKPKTATLDAVESFTVFDPETHKRITITKDKLDLKALQKIDRRAFEKLSFLFDEKNLKGFENTYRWLKNPVGEALRSVTRPVTTRVRSGVSALTKPLRDLVGKATAPLRGAVQRTTTAVKTAVGKVTTPVRQAVGKAVGFVTSPIKKAAGKLAMKGVQLGAKLLIKIGLGGVVKKIEQLALAGSVVGIPVLIAQELVTRGLGKLGMTAKKLLRDWKQVFQEGLQDPIRGSIRFIGTGVDTLGAGIGGVAGGGIGAAGGALLGAAIGSILPGIGTLIGGIVGGVGGGIFGAGYGAKKGYEFRRKLQKKILIFLALKSLGLNPFKIALALLKTSAIWAIGKVAPLIQAVFSRAVLGAKSLVGIARYGPNFLVQQLGTGQGIVSQTLRNLGNLFSRIPSGIARAFNTITGWASGSVVNATSTIDAVSTEILTAGPSESLPIVSVIGTLAAILLFSFITYTALITIFHSTPTEVIPYVEASNTGSRFIGITKEACVGTTCSEDILSLANASSGGPYSIQYTISVEALDGTLSNVQITDTYAAYGENNPPTPPPESWDGGITIPDGSAWEQTITLTIPRSSEWDDAALTNVVSVTAVVVGEVEPVQNSESVLICFGDCPVCPPTLSPLDSPVISGYHFGSAPTNSCLNPPVEHRGIDINSSSSTVYSSFACPAVVEFVDDATFGLGTYMVLRSGPWYAFYAHLVEGSYAWQAGDVITGRQPIGIKDCTGNCDGTHLHYEIRDSTLGGVNPADHCEPAVSVNPCGFGDWGVGGAETCAL</sequence>
<dbReference type="EMBL" id="MHCI01000009">
    <property type="protein sequence ID" value="OGY16839.1"/>
    <property type="molecule type" value="Genomic_DNA"/>
</dbReference>
<evidence type="ECO:0000259" key="2">
    <source>
        <dbReference type="Pfam" id="PF01551"/>
    </source>
</evidence>
<proteinExistence type="predicted"/>
<feature type="domain" description="M23ase beta-sheet core" evidence="2">
    <location>
        <begin position="979"/>
        <end position="1070"/>
    </location>
</feature>
<dbReference type="Proteomes" id="UP000179069">
    <property type="component" value="Unassembled WGS sequence"/>
</dbReference>
<dbReference type="SUPFAM" id="SSF51261">
    <property type="entry name" value="Duplicated hybrid motif"/>
    <property type="match status" value="1"/>
</dbReference>
<dbReference type="Gene3D" id="2.70.70.10">
    <property type="entry name" value="Glucose Permease (Domain IIA)"/>
    <property type="match status" value="1"/>
</dbReference>
<keyword evidence="1" id="KW-0812">Transmembrane</keyword>
<accession>A0A1G1VN64</accession>
<dbReference type="Pfam" id="PF01551">
    <property type="entry name" value="Peptidase_M23"/>
    <property type="match status" value="1"/>
</dbReference>
<keyword evidence="1" id="KW-0472">Membrane</keyword>
<reference evidence="3 4" key="1">
    <citation type="journal article" date="2016" name="Nat. Commun.">
        <title>Thousands of microbial genomes shed light on interconnected biogeochemical processes in an aquifer system.</title>
        <authorList>
            <person name="Anantharaman K."/>
            <person name="Brown C.T."/>
            <person name="Hug L.A."/>
            <person name="Sharon I."/>
            <person name="Castelle C.J."/>
            <person name="Probst A.J."/>
            <person name="Thomas B.C."/>
            <person name="Singh A."/>
            <person name="Wilkins M.J."/>
            <person name="Karaoz U."/>
            <person name="Brodie E.L."/>
            <person name="Williams K.H."/>
            <person name="Hubbard S.S."/>
            <person name="Banfield J.F."/>
        </authorList>
    </citation>
    <scope>NUCLEOTIDE SEQUENCE [LARGE SCALE GENOMIC DNA]</scope>
</reference>
<evidence type="ECO:0000313" key="4">
    <source>
        <dbReference type="Proteomes" id="UP000179069"/>
    </source>
</evidence>
<name>A0A1G1VN64_9BACT</name>
<dbReference type="CDD" id="cd12797">
    <property type="entry name" value="M23_peptidase"/>
    <property type="match status" value="1"/>
</dbReference>
<comment type="caution">
    <text evidence="3">The sequence shown here is derived from an EMBL/GenBank/DDBJ whole genome shotgun (WGS) entry which is preliminary data.</text>
</comment>
<keyword evidence="1" id="KW-1133">Transmembrane helix</keyword>
<gene>
    <name evidence="3" type="ORF">A2785_03685</name>
</gene>
<organism evidence="3 4">
    <name type="scientific">Candidatus Chisholmbacteria bacterium RIFCSPHIGHO2_01_FULL_49_18</name>
    <dbReference type="NCBI Taxonomy" id="1797590"/>
    <lineage>
        <taxon>Bacteria</taxon>
        <taxon>Candidatus Chisholmiibacteriota</taxon>
    </lineage>
</organism>
<feature type="transmembrane region" description="Helical" evidence="1">
    <location>
        <begin position="600"/>
        <end position="620"/>
    </location>
</feature>
<evidence type="ECO:0000313" key="3">
    <source>
        <dbReference type="EMBL" id="OGY16839.1"/>
    </source>
</evidence>
<evidence type="ECO:0000256" key="1">
    <source>
        <dbReference type="SAM" id="Phobius"/>
    </source>
</evidence>
<feature type="transmembrane region" description="Helical" evidence="1">
    <location>
        <begin position="640"/>
        <end position="660"/>
    </location>
</feature>